<evidence type="ECO:0000259" key="2">
    <source>
        <dbReference type="Pfam" id="PF03457"/>
    </source>
</evidence>
<feature type="domain" description="Helicase-associated" evidence="2">
    <location>
        <begin position="28"/>
        <end position="90"/>
    </location>
</feature>
<dbReference type="PANTHER" id="PTHR33418:SF1">
    <property type="entry name" value="HELICASE-ASSOCIATED DOMAIN-CONTAINING PROTEIN"/>
    <property type="match status" value="1"/>
</dbReference>
<dbReference type="EMBL" id="HBHQ01007270">
    <property type="protein sequence ID" value="CAD9813064.1"/>
    <property type="molecule type" value="Transcribed_RNA"/>
</dbReference>
<feature type="domain" description="Helicase-associated" evidence="2">
    <location>
        <begin position="98"/>
        <end position="162"/>
    </location>
</feature>
<evidence type="ECO:0000313" key="3">
    <source>
        <dbReference type="EMBL" id="CAD9813064.1"/>
    </source>
</evidence>
<dbReference type="InterPro" id="IPR005114">
    <property type="entry name" value="Helicase_assoc"/>
</dbReference>
<feature type="chain" id="PRO_5030706393" description="Helicase-associated domain-containing protein" evidence="1">
    <location>
        <begin position="19"/>
        <end position="174"/>
    </location>
</feature>
<organism evidence="3">
    <name type="scientific">Attheya septentrionalis</name>
    <dbReference type="NCBI Taxonomy" id="420275"/>
    <lineage>
        <taxon>Eukaryota</taxon>
        <taxon>Sar</taxon>
        <taxon>Stramenopiles</taxon>
        <taxon>Ochrophyta</taxon>
        <taxon>Bacillariophyta</taxon>
        <taxon>Coscinodiscophyceae</taxon>
        <taxon>Chaetocerotophycidae</taxon>
        <taxon>Chaetocerotales</taxon>
        <taxon>Attheyaceae</taxon>
        <taxon>Attheya</taxon>
    </lineage>
</organism>
<dbReference type="PANTHER" id="PTHR33418">
    <property type="entry name" value="HELICASE-ASSOCIATED"/>
    <property type="match status" value="1"/>
</dbReference>
<accession>A0A7S2XK96</accession>
<evidence type="ECO:0000256" key="1">
    <source>
        <dbReference type="SAM" id="SignalP"/>
    </source>
</evidence>
<sequence length="174" mass="21065">MHCVILFFYLCLCVIVEWHHLSEIRWNQWNNMFQELVKFKEKHGHTNVPQLKNTLGQWVNTQRKNLVYREKGKRSHITRQRMDMLNEIEFDWVVQDNETRWNQKFGELRVFQKMNGHANVPRSQGSLGMWVRKQRRSYKLLSNGESSPLTEERFHALNNIGFQWSVARGRRTKH</sequence>
<proteinExistence type="predicted"/>
<feature type="signal peptide" evidence="1">
    <location>
        <begin position="1"/>
        <end position="18"/>
    </location>
</feature>
<reference evidence="3" key="1">
    <citation type="submission" date="2021-01" db="EMBL/GenBank/DDBJ databases">
        <authorList>
            <person name="Corre E."/>
            <person name="Pelletier E."/>
            <person name="Niang G."/>
            <person name="Scheremetjew M."/>
            <person name="Finn R."/>
            <person name="Kale V."/>
            <person name="Holt S."/>
            <person name="Cochrane G."/>
            <person name="Meng A."/>
            <person name="Brown T."/>
            <person name="Cohen L."/>
        </authorList>
    </citation>
    <scope>NUCLEOTIDE SEQUENCE</scope>
    <source>
        <strain evidence="3">CCMP2084</strain>
    </source>
</reference>
<name>A0A7S2XK96_9STRA</name>
<keyword evidence="1" id="KW-0732">Signal</keyword>
<dbReference type="AlphaFoldDB" id="A0A7S2XK96"/>
<protein>
    <recommendedName>
        <fullName evidence="2">Helicase-associated domain-containing protein</fullName>
    </recommendedName>
</protein>
<dbReference type="Gene3D" id="6.10.140.530">
    <property type="match status" value="2"/>
</dbReference>
<gene>
    <name evidence="3" type="ORF">ASEP1449_LOCUS4889</name>
</gene>
<dbReference type="Pfam" id="PF03457">
    <property type="entry name" value="HA"/>
    <property type="match status" value="2"/>
</dbReference>